<evidence type="ECO:0000313" key="1">
    <source>
        <dbReference type="EMBL" id="GME51655.1"/>
    </source>
</evidence>
<accession>A0ACB5SPL2</accession>
<dbReference type="Proteomes" id="UP001165186">
    <property type="component" value="Unassembled WGS sequence"/>
</dbReference>
<gene>
    <name evidence="1" type="primary">g5203</name>
    <name evidence="1" type="ORF">NpPPO83_00005203</name>
</gene>
<comment type="caution">
    <text evidence="1">The sequence shown here is derived from an EMBL/GenBank/DDBJ whole genome shotgun (WGS) entry which is preliminary data.</text>
</comment>
<keyword evidence="2" id="KW-1185">Reference proteome</keyword>
<evidence type="ECO:0000313" key="2">
    <source>
        <dbReference type="Proteomes" id="UP001165186"/>
    </source>
</evidence>
<protein>
    <submittedName>
        <fullName evidence="1">Uncharacterized protein</fullName>
    </submittedName>
</protein>
<dbReference type="EMBL" id="BSXG01000178">
    <property type="protein sequence ID" value="GME51655.1"/>
    <property type="molecule type" value="Genomic_DNA"/>
</dbReference>
<sequence length="159" mass="16398">MGDEAETADGTLAVGATVDSNEDGADGAVLRGPSDTTEDADGTGADGTDADVADAGGLTEALFDRLALLCSTDKLLAERLRRAEVSGSKGTEVPRTLKLFDGMLMRIEVSGSNGTEVPNTLKLFDGRLRRAEVSGSNGTDVPSTLRLLAGVLRRTEVSG</sequence>
<proteinExistence type="predicted"/>
<reference evidence="1" key="1">
    <citation type="submission" date="2024-09" db="EMBL/GenBank/DDBJ databases">
        <title>Draft Genome Sequences of Neofusicoccum parvum.</title>
        <authorList>
            <person name="Ashida A."/>
            <person name="Camagna M."/>
            <person name="Tanaka A."/>
            <person name="Takemoto D."/>
        </authorList>
    </citation>
    <scope>NUCLEOTIDE SEQUENCE</scope>
    <source>
        <strain evidence="1">PPO83</strain>
    </source>
</reference>
<name>A0ACB5SPL2_9PEZI</name>
<organism evidence="1 2">
    <name type="scientific">Neofusicoccum parvum</name>
    <dbReference type="NCBI Taxonomy" id="310453"/>
    <lineage>
        <taxon>Eukaryota</taxon>
        <taxon>Fungi</taxon>
        <taxon>Dikarya</taxon>
        <taxon>Ascomycota</taxon>
        <taxon>Pezizomycotina</taxon>
        <taxon>Dothideomycetes</taxon>
        <taxon>Dothideomycetes incertae sedis</taxon>
        <taxon>Botryosphaeriales</taxon>
        <taxon>Botryosphaeriaceae</taxon>
        <taxon>Neofusicoccum</taxon>
    </lineage>
</organism>